<protein>
    <submittedName>
        <fullName evidence="5">Uncharacterized protein</fullName>
    </submittedName>
</protein>
<dbReference type="SUPFAM" id="SSF52540">
    <property type="entry name" value="P-loop containing nucleoside triphosphate hydrolases"/>
    <property type="match status" value="1"/>
</dbReference>
<feature type="region of interest" description="Disordered" evidence="4">
    <location>
        <begin position="221"/>
        <end position="244"/>
    </location>
</feature>
<comment type="function">
    <text evidence="3">May be involved in cooperative interactions with calmodulins or calmodulin-like proteins. Recruits calmodulin proteins to microtubules, thus being a potential scaffold in cellular signaling and trafficking. May associate with nucleic acids and regulate gene expression at the transcriptional or post-transcriptional level.</text>
</comment>
<dbReference type="Gene3D" id="1.20.5.190">
    <property type="match status" value="1"/>
</dbReference>
<feature type="region of interest" description="Disordered" evidence="4">
    <location>
        <begin position="321"/>
        <end position="353"/>
    </location>
</feature>
<feature type="region of interest" description="Disordered" evidence="4">
    <location>
        <begin position="387"/>
        <end position="424"/>
    </location>
</feature>
<feature type="compositionally biased region" description="Low complexity" evidence="4">
    <location>
        <begin position="226"/>
        <end position="239"/>
    </location>
</feature>
<dbReference type="SMART" id="SM00015">
    <property type="entry name" value="IQ"/>
    <property type="match status" value="2"/>
</dbReference>
<proteinExistence type="inferred from homology"/>
<dbReference type="PANTHER" id="PTHR32295">
    <property type="entry name" value="IQ-DOMAIN 5-RELATED"/>
    <property type="match status" value="1"/>
</dbReference>
<dbReference type="Proteomes" id="UP000796880">
    <property type="component" value="Unassembled WGS sequence"/>
</dbReference>
<dbReference type="EMBL" id="VOIH02000003">
    <property type="protein sequence ID" value="KAF3450587.1"/>
    <property type="molecule type" value="Genomic_DNA"/>
</dbReference>
<dbReference type="PANTHER" id="PTHR32295:SF126">
    <property type="entry name" value="PROTEIN IQ-DOMAIN 8"/>
    <property type="match status" value="1"/>
</dbReference>
<accession>A0A8K0HDD7</accession>
<reference evidence="5" key="1">
    <citation type="submission" date="2020-03" db="EMBL/GenBank/DDBJ databases">
        <title>A high-quality chromosome-level genome assembly of a woody plant with both climbing and erect habits, Rhamnella rubrinervis.</title>
        <authorList>
            <person name="Lu Z."/>
            <person name="Yang Y."/>
            <person name="Zhu X."/>
            <person name="Sun Y."/>
        </authorList>
    </citation>
    <scope>NUCLEOTIDE SEQUENCE</scope>
    <source>
        <strain evidence="5">BYM</strain>
        <tissue evidence="5">Leaf</tissue>
    </source>
</reference>
<dbReference type="InterPro" id="IPR027417">
    <property type="entry name" value="P-loop_NTPase"/>
</dbReference>
<evidence type="ECO:0000313" key="6">
    <source>
        <dbReference type="Proteomes" id="UP000796880"/>
    </source>
</evidence>
<evidence type="ECO:0000256" key="4">
    <source>
        <dbReference type="SAM" id="MobiDB-lite"/>
    </source>
</evidence>
<comment type="similarity">
    <text evidence="2">Belongs to the IQD family.</text>
</comment>
<dbReference type="InterPro" id="IPR000048">
    <property type="entry name" value="IQ_motif_EF-hand-BS"/>
</dbReference>
<evidence type="ECO:0000256" key="3">
    <source>
        <dbReference type="ARBA" id="ARBA00045534"/>
    </source>
</evidence>
<dbReference type="OrthoDB" id="671489at2759"/>
<dbReference type="GO" id="GO:0005516">
    <property type="term" value="F:calmodulin binding"/>
    <property type="evidence" value="ECO:0007669"/>
    <property type="project" value="UniProtKB-KW"/>
</dbReference>
<feature type="compositionally biased region" description="Low complexity" evidence="4">
    <location>
        <begin position="326"/>
        <end position="349"/>
    </location>
</feature>
<gene>
    <name evidence="5" type="ORF">FNV43_RR06676</name>
</gene>
<name>A0A8K0HDD7_9ROSA</name>
<keyword evidence="6" id="KW-1185">Reference proteome</keyword>
<feature type="compositionally biased region" description="Low complexity" evidence="4">
    <location>
        <begin position="395"/>
        <end position="405"/>
    </location>
</feature>
<comment type="caution">
    <text evidence="5">The sequence shown here is derived from an EMBL/GenBank/DDBJ whole genome shotgun (WGS) entry which is preliminary data.</text>
</comment>
<organism evidence="5 6">
    <name type="scientific">Rhamnella rubrinervis</name>
    <dbReference type="NCBI Taxonomy" id="2594499"/>
    <lineage>
        <taxon>Eukaryota</taxon>
        <taxon>Viridiplantae</taxon>
        <taxon>Streptophyta</taxon>
        <taxon>Embryophyta</taxon>
        <taxon>Tracheophyta</taxon>
        <taxon>Spermatophyta</taxon>
        <taxon>Magnoliopsida</taxon>
        <taxon>eudicotyledons</taxon>
        <taxon>Gunneridae</taxon>
        <taxon>Pentapetalae</taxon>
        <taxon>rosids</taxon>
        <taxon>fabids</taxon>
        <taxon>Rosales</taxon>
        <taxon>Rhamnaceae</taxon>
        <taxon>rhamnoid group</taxon>
        <taxon>Rhamneae</taxon>
        <taxon>Rhamnella</taxon>
    </lineage>
</organism>
<evidence type="ECO:0000256" key="2">
    <source>
        <dbReference type="ARBA" id="ARBA00024341"/>
    </source>
</evidence>
<evidence type="ECO:0000256" key="1">
    <source>
        <dbReference type="ARBA" id="ARBA00022860"/>
    </source>
</evidence>
<feature type="compositionally biased region" description="Basic and acidic residues" evidence="4">
    <location>
        <begin position="414"/>
        <end position="424"/>
    </location>
</feature>
<evidence type="ECO:0000313" key="5">
    <source>
        <dbReference type="EMBL" id="KAF3450587.1"/>
    </source>
</evidence>
<dbReference type="Pfam" id="PF00612">
    <property type="entry name" value="IQ"/>
    <property type="match status" value="2"/>
</dbReference>
<dbReference type="PROSITE" id="PS50096">
    <property type="entry name" value="IQ"/>
    <property type="match status" value="2"/>
</dbReference>
<sequence>MGASGKWLKSLITLKKLPVNDHEKVGDKSKKKWKLWRSSSEGFGSSMKVNIKRGQSSVAEASTCSFAADDTFTAAVAAVVRAPPKDFLMIKQEWAAIRIQTVFRGFLARRALRALRAVVRLQAIFRGRQVRKQAVVTLRCMQALVRVQDRVRARSVRMSPEGQAVQKLLDEHRYQHDPVKQAEQGWCDSPGTVSEVRAKLHLRHKAAIKRERVMAYSLHQRRLRGSASPNSSKNQSSMSVQKLKLDKNVNSPGWSWLERWMATKPWENRLMEEEVNSVPSETISFSRKSHDFSCSSEQDSVKVTRNNVTTRISARPHTVLNQLARSSSSPSSESLYDESSASTCSTSASPTLVSSNTLKMEEAEEIYIRKPSYMCLTESTKAKLKEMQFSIGDTSSSGGSNPSGSDLNPRTSTGRRDCLRFRRQ</sequence>
<dbReference type="AlphaFoldDB" id="A0A8K0HDD7"/>
<keyword evidence="1" id="KW-0112">Calmodulin-binding</keyword>